<evidence type="ECO:0000313" key="3">
    <source>
        <dbReference type="EMBL" id="PHY89504.1"/>
    </source>
</evidence>
<evidence type="ECO:0000313" key="4">
    <source>
        <dbReference type="Proteomes" id="UP000237472"/>
    </source>
</evidence>
<dbReference type="PANTHER" id="PTHR40572:SF1">
    <property type="entry name" value="PROTEIN BAX"/>
    <property type="match status" value="1"/>
</dbReference>
<name>A0A2G4QYX3_9BACT</name>
<dbReference type="PANTHER" id="PTHR40572">
    <property type="entry name" value="PROTEIN BAX"/>
    <property type="match status" value="1"/>
</dbReference>
<reference evidence="3" key="1">
    <citation type="submission" date="2015-06" db="EMBL/GenBank/DDBJ databases">
        <authorList>
            <person name="Hoefler B.C."/>
            <person name="Straight P.D."/>
        </authorList>
    </citation>
    <scope>NUCLEOTIDE SEQUENCE [LARGE SCALE GENOMIC DNA]</scope>
    <source>
        <strain evidence="3">73/13</strain>
    </source>
</reference>
<dbReference type="EMBL" id="VJYU01000009">
    <property type="protein sequence ID" value="MBS4240936.1"/>
    <property type="molecule type" value="Genomic_DNA"/>
</dbReference>
<reference evidence="4" key="2">
    <citation type="submission" date="2015-06" db="EMBL/GenBank/DDBJ databases">
        <authorList>
            <person name="Parisi A."/>
            <person name="Chiara M."/>
            <person name="Florio D."/>
            <person name="Miccolupo A."/>
            <person name="Manzari C."/>
            <person name="Mion D."/>
            <person name="Caruso M."/>
            <person name="D'erchia A.M."/>
            <person name="Zanoni R."/>
        </authorList>
    </citation>
    <scope>NUCLEOTIDE SEQUENCE [LARGE SCALE GENOMIC DNA]</scope>
    <source>
        <strain evidence="4">73/13</strain>
    </source>
</reference>
<comment type="caution">
    <text evidence="3">The sequence shown here is derived from an EMBL/GenBank/DDBJ whole genome shotgun (WGS) entry which is preliminary data.</text>
</comment>
<sequence length="239" mass="27964">MKRIIIFLSLFSLAFAGFDESYYKLPSEERRAVFFAKMNTLLDRSFAKVAKDRAFVKFFLENSAKNGFRESEGLIKLASLREKYRVKNLFSWQEYDEKMRLVPKSLAMAQALIESATATSRFAREANNLFGEWTWGEKGIVPENRAPNSKHKIRIFDSLEESVDSYLLNLNRHFAYENFRKKRYEFAKDGREFSGLEAAKSLHSYSELGGSYIKMVSQVIQKYKLMEYDLKTQSPLIKW</sequence>
<dbReference type="RefSeq" id="WP_099462651.1">
    <property type="nucleotide sequence ID" value="NZ_LDWY01000092.1"/>
</dbReference>
<dbReference type="Proteomes" id="UP000237472">
    <property type="component" value="Unassembled WGS sequence"/>
</dbReference>
<evidence type="ECO:0000313" key="2">
    <source>
        <dbReference type="EMBL" id="MBS4240936.1"/>
    </source>
</evidence>
<dbReference type="InterPro" id="IPR053195">
    <property type="entry name" value="Bax-like"/>
</dbReference>
<protein>
    <submittedName>
        <fullName evidence="3">Mannosyl-glycoprotein endo-beta-N-acetylglucosamidase</fullName>
    </submittedName>
</protein>
<dbReference type="AlphaFoldDB" id="A0A2G4QYX3"/>
<feature type="domain" description="Mannosyl-glycoprotein endo-beta-N-acetylglucosamidase-like" evidence="1">
    <location>
        <begin position="93"/>
        <end position="225"/>
    </location>
</feature>
<gene>
    <name evidence="3" type="ORF">AA994_07835</name>
    <name evidence="2" type="ORF">CVU5213_04235</name>
</gene>
<reference evidence="2 5" key="4">
    <citation type="journal article" date="2021" name="Syst. Appl. Microbiol.">
        <title>nCampylobacter vulpis sp. nov. isolated from wild red foxes.</title>
        <authorList>
            <person name="Parisi A."/>
            <person name="Chiara M."/>
            <person name="Caffara M."/>
            <person name="Mion D."/>
            <person name="Miller W.G."/>
            <person name="Caruso M."/>
            <person name="Manzari C."/>
            <person name="Florio D."/>
            <person name="Capozzi L."/>
            <person name="D'Erchia A.M."/>
            <person name="Manzulli V."/>
            <person name="Zanoni R.G."/>
        </authorList>
    </citation>
    <scope>NUCLEOTIDE SEQUENCE [LARGE SCALE GENOMIC DNA]</scope>
    <source>
        <strain evidence="2 5">52/13</strain>
    </source>
</reference>
<dbReference type="Proteomes" id="UP000811399">
    <property type="component" value="Unassembled WGS sequence"/>
</dbReference>
<evidence type="ECO:0000313" key="5">
    <source>
        <dbReference type="Proteomes" id="UP000811399"/>
    </source>
</evidence>
<dbReference type="Pfam" id="PF01832">
    <property type="entry name" value="Glucosaminidase"/>
    <property type="match status" value="1"/>
</dbReference>
<reference evidence="2" key="3">
    <citation type="submission" date="2019-07" db="EMBL/GenBank/DDBJ databases">
        <authorList>
            <person name="Miller W.G."/>
        </authorList>
    </citation>
    <scope>NUCLEOTIDE SEQUENCE</scope>
    <source>
        <strain evidence="2">52/13</strain>
    </source>
</reference>
<organism evidence="3 4">
    <name type="scientific">Campylobacter vulpis</name>
    <dbReference type="NCBI Taxonomy" id="1655500"/>
    <lineage>
        <taxon>Bacteria</taxon>
        <taxon>Pseudomonadati</taxon>
        <taxon>Campylobacterota</taxon>
        <taxon>Epsilonproteobacteria</taxon>
        <taxon>Campylobacterales</taxon>
        <taxon>Campylobacteraceae</taxon>
        <taxon>Campylobacter</taxon>
    </lineage>
</organism>
<accession>A0A2G4QYX3</accession>
<dbReference type="GO" id="GO:0004040">
    <property type="term" value="F:amidase activity"/>
    <property type="evidence" value="ECO:0007669"/>
    <property type="project" value="InterPro"/>
</dbReference>
<keyword evidence="5" id="KW-1185">Reference proteome</keyword>
<proteinExistence type="predicted"/>
<evidence type="ECO:0000259" key="1">
    <source>
        <dbReference type="Pfam" id="PF01832"/>
    </source>
</evidence>
<dbReference type="EMBL" id="LDWY01000092">
    <property type="protein sequence ID" value="PHY89504.1"/>
    <property type="molecule type" value="Genomic_DNA"/>
</dbReference>
<dbReference type="OrthoDB" id="9788155at2"/>
<dbReference type="InterPro" id="IPR002901">
    <property type="entry name" value="MGlyc_endo_b_GlcNAc-like_dom"/>
</dbReference>
<dbReference type="Gene3D" id="1.10.530.10">
    <property type="match status" value="1"/>
</dbReference>